<accession>A0ABQ9UL05</accession>
<name>A0ABQ9UL05_SAGOE</name>
<comment type="caution">
    <text evidence="1">The sequence shown here is derived from an EMBL/GenBank/DDBJ whole genome shotgun (WGS) entry which is preliminary data.</text>
</comment>
<proteinExistence type="predicted"/>
<organism evidence="1 2">
    <name type="scientific">Saguinus oedipus</name>
    <name type="common">Cotton-top tamarin</name>
    <name type="synonym">Oedipomidas oedipus</name>
    <dbReference type="NCBI Taxonomy" id="9490"/>
    <lineage>
        <taxon>Eukaryota</taxon>
        <taxon>Metazoa</taxon>
        <taxon>Chordata</taxon>
        <taxon>Craniata</taxon>
        <taxon>Vertebrata</taxon>
        <taxon>Euteleostomi</taxon>
        <taxon>Mammalia</taxon>
        <taxon>Eutheria</taxon>
        <taxon>Euarchontoglires</taxon>
        <taxon>Primates</taxon>
        <taxon>Haplorrhini</taxon>
        <taxon>Platyrrhini</taxon>
        <taxon>Cebidae</taxon>
        <taxon>Callitrichinae</taxon>
        <taxon>Saguinus</taxon>
    </lineage>
</organism>
<dbReference type="Proteomes" id="UP001266305">
    <property type="component" value="Unassembled WGS sequence"/>
</dbReference>
<reference evidence="1 2" key="1">
    <citation type="submission" date="2023-05" db="EMBL/GenBank/DDBJ databases">
        <title>B98-5 Cell Line De Novo Hybrid Assembly: An Optical Mapping Approach.</title>
        <authorList>
            <person name="Kananen K."/>
            <person name="Auerbach J.A."/>
            <person name="Kautto E."/>
            <person name="Blachly J.S."/>
        </authorList>
    </citation>
    <scope>NUCLEOTIDE SEQUENCE [LARGE SCALE GENOMIC DNA]</scope>
    <source>
        <strain evidence="1">B95-8</strain>
        <tissue evidence="1">Cell line</tissue>
    </source>
</reference>
<feature type="non-terminal residue" evidence="1">
    <location>
        <position position="1"/>
    </location>
</feature>
<protein>
    <submittedName>
        <fullName evidence="1">Uncharacterized protein</fullName>
    </submittedName>
</protein>
<evidence type="ECO:0000313" key="2">
    <source>
        <dbReference type="Proteomes" id="UP001266305"/>
    </source>
</evidence>
<gene>
    <name evidence="1" type="ORF">P7K49_022901</name>
</gene>
<sequence length="52" mass="5844">YHDCHDTWRVLAEGGPTTQFFQRTLQDVITPTPITMSQGQCLIGYFPGETGK</sequence>
<feature type="non-terminal residue" evidence="1">
    <location>
        <position position="52"/>
    </location>
</feature>
<keyword evidence="2" id="KW-1185">Reference proteome</keyword>
<evidence type="ECO:0000313" key="1">
    <source>
        <dbReference type="EMBL" id="KAK2097450.1"/>
    </source>
</evidence>
<dbReference type="EMBL" id="JASSZA010000011">
    <property type="protein sequence ID" value="KAK2097450.1"/>
    <property type="molecule type" value="Genomic_DNA"/>
</dbReference>